<accession>A0A7G8Q5Q7</accession>
<evidence type="ECO:0000259" key="6">
    <source>
        <dbReference type="PROSITE" id="PS50887"/>
    </source>
</evidence>
<dbReference type="EMBL" id="CP060412">
    <property type="protein sequence ID" value="QNK02115.1"/>
    <property type="molecule type" value="Genomic_DNA"/>
</dbReference>
<dbReference type="AlphaFoldDB" id="A0A7G8Q5Q7"/>
<evidence type="ECO:0000313" key="7">
    <source>
        <dbReference type="EMBL" id="QNK02115.1"/>
    </source>
</evidence>
<protein>
    <recommendedName>
        <fullName evidence="2">diguanylate cyclase</fullName>
        <ecNumber evidence="2">2.7.7.65</ecNumber>
    </recommendedName>
</protein>
<dbReference type="SMART" id="SM00267">
    <property type="entry name" value="GGDEF"/>
    <property type="match status" value="1"/>
</dbReference>
<reference evidence="7 8" key="1">
    <citation type="submission" date="2020-08" db="EMBL/GenBank/DDBJ databases">
        <title>Dyella sp. G9 isolated from forest soil.</title>
        <authorList>
            <person name="Fu J."/>
            <person name="Qiu L."/>
        </authorList>
    </citation>
    <scope>NUCLEOTIDE SEQUENCE [LARGE SCALE GENOMIC DNA]</scope>
    <source>
        <strain evidence="7 8">G9</strain>
    </source>
</reference>
<dbReference type="FunFam" id="3.30.70.270:FF:000001">
    <property type="entry name" value="Diguanylate cyclase domain protein"/>
    <property type="match status" value="1"/>
</dbReference>
<keyword evidence="5" id="KW-0732">Signal</keyword>
<sequence>MHRQWHRVLLRLASAGMVACALLGTANAVEVVSDPTAFLEQTEGVRTTDHPRFLRMLAQIHDEAPELTSAQRWYLRYLDAWQLAFEGDTSKANAMLRDIMDHSGDVTLQAKATALLMHNYGLGNRYEDAFGLANQLASDLPSISDRLARFTVLSNLSQLMMFAEQSDLAIKYARMMEDSLPPGESLCNPLSIEVAALNNSGKLTSSSQKLLEAIDTCTAAGQPVFAETLMLIKGDLYLSEDQPAKTLELIHRILPGINANGYYSHMRAAQVQLGQAYEKLSDDNNARKAALAVLSMSGQDEVSQWVRNAYEVLYKVEKKRGNAAASLAYYEHFVAQDKGYLNDVSARSLAYATVQQHLLAQRLEAEGLSKQNNILRLQQQLDTKAVETSRLYIAFLIMLMVSIVFWLFRIKRSQLRFKMLSYQDSLTGIYNHQHFVSEADRVLHQTERKSGAACLISIDLDHFKLINDTHGHAVGDVVLRHTVALCRRQLRPTDLFGRLGGEEFGILLPDCTREQGVAIADRIRAAIESTPVDGDGRLVTFSASIGLASTDSSGYELGLLRKEADAALYRAKRTGRNRVIADTELHGMARA</sequence>
<dbReference type="Proteomes" id="UP000515873">
    <property type="component" value="Chromosome"/>
</dbReference>
<evidence type="ECO:0000256" key="4">
    <source>
        <dbReference type="SAM" id="Phobius"/>
    </source>
</evidence>
<proteinExistence type="predicted"/>
<dbReference type="GO" id="GO:0052621">
    <property type="term" value="F:diguanylate cyclase activity"/>
    <property type="evidence" value="ECO:0007669"/>
    <property type="project" value="UniProtKB-EC"/>
</dbReference>
<feature type="signal peptide" evidence="5">
    <location>
        <begin position="1"/>
        <end position="28"/>
    </location>
</feature>
<evidence type="ECO:0000313" key="8">
    <source>
        <dbReference type="Proteomes" id="UP000515873"/>
    </source>
</evidence>
<evidence type="ECO:0000256" key="5">
    <source>
        <dbReference type="SAM" id="SignalP"/>
    </source>
</evidence>
<dbReference type="KEGG" id="dtl:H8F01_02825"/>
<feature type="transmembrane region" description="Helical" evidence="4">
    <location>
        <begin position="391"/>
        <end position="410"/>
    </location>
</feature>
<dbReference type="EC" id="2.7.7.65" evidence="2"/>
<feature type="domain" description="GGDEF" evidence="6">
    <location>
        <begin position="451"/>
        <end position="584"/>
    </location>
</feature>
<keyword evidence="8" id="KW-1185">Reference proteome</keyword>
<organism evidence="7 8">
    <name type="scientific">Dyella telluris</name>
    <dbReference type="NCBI Taxonomy" id="2763498"/>
    <lineage>
        <taxon>Bacteria</taxon>
        <taxon>Pseudomonadati</taxon>
        <taxon>Pseudomonadota</taxon>
        <taxon>Gammaproteobacteria</taxon>
        <taxon>Lysobacterales</taxon>
        <taxon>Rhodanobacteraceae</taxon>
        <taxon>Dyella</taxon>
    </lineage>
</organism>
<gene>
    <name evidence="7" type="ORF">H8F01_02825</name>
</gene>
<dbReference type="PANTHER" id="PTHR45138:SF9">
    <property type="entry name" value="DIGUANYLATE CYCLASE DGCM-RELATED"/>
    <property type="match status" value="1"/>
</dbReference>
<evidence type="ECO:0000256" key="3">
    <source>
        <dbReference type="ARBA" id="ARBA00034247"/>
    </source>
</evidence>
<dbReference type="SUPFAM" id="SSF55073">
    <property type="entry name" value="Nucleotide cyclase"/>
    <property type="match status" value="1"/>
</dbReference>
<comment type="cofactor">
    <cofactor evidence="1">
        <name>Mg(2+)</name>
        <dbReference type="ChEBI" id="CHEBI:18420"/>
    </cofactor>
</comment>
<keyword evidence="4" id="KW-0812">Transmembrane</keyword>
<dbReference type="Pfam" id="PF00990">
    <property type="entry name" value="GGDEF"/>
    <property type="match status" value="1"/>
</dbReference>
<dbReference type="PANTHER" id="PTHR45138">
    <property type="entry name" value="REGULATORY COMPONENTS OF SENSORY TRANSDUCTION SYSTEM"/>
    <property type="match status" value="1"/>
</dbReference>
<dbReference type="InterPro" id="IPR043128">
    <property type="entry name" value="Rev_trsase/Diguanyl_cyclase"/>
</dbReference>
<keyword evidence="4" id="KW-0472">Membrane</keyword>
<keyword evidence="4" id="KW-1133">Transmembrane helix</keyword>
<evidence type="ECO:0000256" key="1">
    <source>
        <dbReference type="ARBA" id="ARBA00001946"/>
    </source>
</evidence>
<dbReference type="NCBIfam" id="TIGR00254">
    <property type="entry name" value="GGDEF"/>
    <property type="match status" value="1"/>
</dbReference>
<evidence type="ECO:0000256" key="2">
    <source>
        <dbReference type="ARBA" id="ARBA00012528"/>
    </source>
</evidence>
<dbReference type="InterPro" id="IPR000160">
    <property type="entry name" value="GGDEF_dom"/>
</dbReference>
<dbReference type="InterPro" id="IPR050469">
    <property type="entry name" value="Diguanylate_Cyclase"/>
</dbReference>
<dbReference type="RefSeq" id="WP_187057572.1">
    <property type="nucleotide sequence ID" value="NZ_CP060412.1"/>
</dbReference>
<name>A0A7G8Q5Q7_9GAMM</name>
<dbReference type="CDD" id="cd01949">
    <property type="entry name" value="GGDEF"/>
    <property type="match status" value="1"/>
</dbReference>
<dbReference type="PROSITE" id="PS50887">
    <property type="entry name" value="GGDEF"/>
    <property type="match status" value="1"/>
</dbReference>
<dbReference type="Gene3D" id="3.30.70.270">
    <property type="match status" value="1"/>
</dbReference>
<feature type="chain" id="PRO_5028875623" description="diguanylate cyclase" evidence="5">
    <location>
        <begin position="29"/>
        <end position="591"/>
    </location>
</feature>
<comment type="catalytic activity">
    <reaction evidence="3">
        <text>2 GTP = 3',3'-c-di-GMP + 2 diphosphate</text>
        <dbReference type="Rhea" id="RHEA:24898"/>
        <dbReference type="ChEBI" id="CHEBI:33019"/>
        <dbReference type="ChEBI" id="CHEBI:37565"/>
        <dbReference type="ChEBI" id="CHEBI:58805"/>
        <dbReference type="EC" id="2.7.7.65"/>
    </reaction>
</comment>
<dbReference type="InterPro" id="IPR029787">
    <property type="entry name" value="Nucleotide_cyclase"/>
</dbReference>